<name>A0AA88UW36_9ASTE</name>
<accession>A0AA88UW36</accession>
<dbReference type="AlphaFoldDB" id="A0AA88UW36"/>
<dbReference type="Proteomes" id="UP001187471">
    <property type="component" value="Unassembled WGS sequence"/>
</dbReference>
<comment type="similarity">
    <text evidence="1">Belongs to the STIG1 family.</text>
</comment>
<evidence type="ECO:0000256" key="2">
    <source>
        <dbReference type="ARBA" id="ARBA00022729"/>
    </source>
</evidence>
<evidence type="ECO:0000313" key="4">
    <source>
        <dbReference type="EMBL" id="KAK2992507.1"/>
    </source>
</evidence>
<evidence type="ECO:0000313" key="5">
    <source>
        <dbReference type="Proteomes" id="UP001187471"/>
    </source>
</evidence>
<reference evidence="4" key="1">
    <citation type="submission" date="2022-12" db="EMBL/GenBank/DDBJ databases">
        <title>Draft genome assemblies for two species of Escallonia (Escalloniales).</title>
        <authorList>
            <person name="Chanderbali A."/>
            <person name="Dervinis C."/>
            <person name="Anghel I."/>
            <person name="Soltis D."/>
            <person name="Soltis P."/>
            <person name="Zapata F."/>
        </authorList>
    </citation>
    <scope>NUCLEOTIDE SEQUENCE</scope>
    <source>
        <strain evidence="4">UCBG92.1500</strain>
        <tissue evidence="4">Leaf</tissue>
    </source>
</reference>
<feature type="chain" id="PRO_5041686275" description="Stigma-specific STIG1-like protein 1" evidence="3">
    <location>
        <begin position="23"/>
        <end position="154"/>
    </location>
</feature>
<feature type="signal peptide" evidence="3">
    <location>
        <begin position="1"/>
        <end position="22"/>
    </location>
</feature>
<dbReference type="PANTHER" id="PTHR33227">
    <property type="entry name" value="STIGMA-SPECIFIC STIG1-LIKE PROTEIN 3"/>
    <property type="match status" value="1"/>
</dbReference>
<dbReference type="InterPro" id="IPR006969">
    <property type="entry name" value="Stig-like"/>
</dbReference>
<sequence>MKCLKVFLVLAMLMALAITHSATPVEEQVFFDNEEDSAKETSSDVPFLADEKQESLRGSNRFLAQKPRTTMTCDKYPRVCRAKGSPGPDCCKKKCVNVKTDRLNCGICGRKCKYSEICCTGVCVNPRFNKRHCGGCNNKCKKGSSCTYGMCSYA</sequence>
<keyword evidence="5" id="KW-1185">Reference proteome</keyword>
<keyword evidence="2 3" id="KW-0732">Signal</keyword>
<dbReference type="EMBL" id="JAVXUO010000405">
    <property type="protein sequence ID" value="KAK2992507.1"/>
    <property type="molecule type" value="Genomic_DNA"/>
</dbReference>
<dbReference type="Pfam" id="PF04885">
    <property type="entry name" value="Stig1"/>
    <property type="match status" value="1"/>
</dbReference>
<comment type="caution">
    <text evidence="4">The sequence shown here is derived from an EMBL/GenBank/DDBJ whole genome shotgun (WGS) entry which is preliminary data.</text>
</comment>
<proteinExistence type="inferred from homology"/>
<evidence type="ECO:0000256" key="1">
    <source>
        <dbReference type="ARBA" id="ARBA00006010"/>
    </source>
</evidence>
<evidence type="ECO:0008006" key="6">
    <source>
        <dbReference type="Google" id="ProtNLM"/>
    </source>
</evidence>
<dbReference type="PANTHER" id="PTHR33227:SF21">
    <property type="entry name" value="F12F1.21 PROTEIN"/>
    <property type="match status" value="1"/>
</dbReference>
<gene>
    <name evidence="4" type="ORF">RJ640_005654</name>
</gene>
<organism evidence="4 5">
    <name type="scientific">Escallonia rubra</name>
    <dbReference type="NCBI Taxonomy" id="112253"/>
    <lineage>
        <taxon>Eukaryota</taxon>
        <taxon>Viridiplantae</taxon>
        <taxon>Streptophyta</taxon>
        <taxon>Embryophyta</taxon>
        <taxon>Tracheophyta</taxon>
        <taxon>Spermatophyta</taxon>
        <taxon>Magnoliopsida</taxon>
        <taxon>eudicotyledons</taxon>
        <taxon>Gunneridae</taxon>
        <taxon>Pentapetalae</taxon>
        <taxon>asterids</taxon>
        <taxon>campanulids</taxon>
        <taxon>Escalloniales</taxon>
        <taxon>Escalloniaceae</taxon>
        <taxon>Escallonia</taxon>
    </lineage>
</organism>
<protein>
    <recommendedName>
        <fullName evidence="6">Stigma-specific STIG1-like protein 1</fullName>
    </recommendedName>
</protein>
<evidence type="ECO:0000256" key="3">
    <source>
        <dbReference type="SAM" id="SignalP"/>
    </source>
</evidence>